<dbReference type="InterPro" id="IPR045853">
    <property type="entry name" value="Pep_chain_release_fac_I_sf"/>
</dbReference>
<accession>A0A398CU88</accession>
<comment type="caution">
    <text evidence="6">The sequence shown here is derived from an EMBL/GenBank/DDBJ whole genome shotgun (WGS) entry which is preliminary data.</text>
</comment>
<keyword evidence="7" id="KW-1185">Reference proteome</keyword>
<dbReference type="FunFam" id="3.30.160.20:FF:000004">
    <property type="entry name" value="Peptide chain release factor 1"/>
    <property type="match status" value="1"/>
</dbReference>
<dbReference type="InterPro" id="IPR005139">
    <property type="entry name" value="PCRF"/>
</dbReference>
<dbReference type="InterPro" id="IPR050057">
    <property type="entry name" value="Prokaryotic/Mito_RF"/>
</dbReference>
<keyword evidence="3" id="KW-0488">Methylation</keyword>
<dbReference type="AlphaFoldDB" id="A0A398CU88"/>
<dbReference type="EMBL" id="QXIS01000023">
    <property type="protein sequence ID" value="RIE06133.1"/>
    <property type="molecule type" value="Genomic_DNA"/>
</dbReference>
<name>A0A398CU88_9BACT</name>
<feature type="domain" description="Peptide chain release factor" evidence="5">
    <location>
        <begin position="62"/>
        <end position="177"/>
    </location>
</feature>
<dbReference type="Gene3D" id="3.30.70.1660">
    <property type="match status" value="1"/>
</dbReference>
<sequence length="362" mass="41093">MSLETEQLARRIHEIDERVANLRYDVDQKEIQKLTLERRTMDSLFGLISREESLRTHLADNDALLAEGTDSEFTAMIEEDKLRLRRELEAVHAQIEEERIPKDPDDDKNIIVEIRGGVGGDEAALFAADLFRMYSYFAGQHGLKIEVISSHPTEIGGFKEVVFSVLGIGSYRLFKFESGVHRVQRVPETEASGRIHTSTATVAVLPEAEDVDVHIDDDDIKLELFHASGHGGQNVQKVETAVRMTHIPTGITASCQDERSQLKNKDKALKVLRSRVYEFMKEKADSEMIDERRAQIGSGMRNMRIRTYNFPQGRLTDHRIGLSLYNLPLIMEGNLDPVVDALHRAFRERTLETPILQGNDDD</sequence>
<dbReference type="InterPro" id="IPR000352">
    <property type="entry name" value="Pep_chain_release_fac_I"/>
</dbReference>
<dbReference type="GO" id="GO:0005737">
    <property type="term" value="C:cytoplasm"/>
    <property type="evidence" value="ECO:0007669"/>
    <property type="project" value="UniProtKB-ARBA"/>
</dbReference>
<reference evidence="6 7" key="1">
    <citation type="submission" date="2018-09" db="EMBL/GenBank/DDBJ databases">
        <title>Discovery and Ecogenomic Context for Candidatus Cryosericales, a Global Caldiserica Order Active in Thawing Permafrost.</title>
        <authorList>
            <person name="Martinez M.A."/>
            <person name="Woodcroft B.J."/>
            <person name="Ignacio Espinoza J.C."/>
            <person name="Zayed A."/>
            <person name="Singleton C.M."/>
            <person name="Boyd J."/>
            <person name="Li Y.-F."/>
            <person name="Purvine S."/>
            <person name="Maughan H."/>
            <person name="Hodgkins S.B."/>
            <person name="Anderson D."/>
            <person name="Sederholm M."/>
            <person name="Temperton B."/>
            <person name="Saleska S.R."/>
            <person name="Tyson G.W."/>
            <person name="Rich V.I."/>
        </authorList>
    </citation>
    <scope>NUCLEOTIDE SEQUENCE [LARGE SCALE GENOMIC DNA]</scope>
    <source>
        <strain evidence="6 7">SMC7</strain>
    </source>
</reference>
<evidence type="ECO:0000256" key="3">
    <source>
        <dbReference type="ARBA" id="ARBA00022481"/>
    </source>
</evidence>
<protein>
    <submittedName>
        <fullName evidence="6">Peptide chain release factor 1</fullName>
    </submittedName>
</protein>
<dbReference type="SUPFAM" id="SSF75620">
    <property type="entry name" value="Release factor"/>
    <property type="match status" value="1"/>
</dbReference>
<organism evidence="6 7">
    <name type="scientific">Candidatus Cryosericum terrychapinii</name>
    <dbReference type="NCBI Taxonomy" id="2290919"/>
    <lineage>
        <taxon>Bacteria</taxon>
        <taxon>Pseudomonadati</taxon>
        <taxon>Caldisericota/Cryosericota group</taxon>
        <taxon>Candidatus Cryosericota</taxon>
        <taxon>Candidatus Cryosericia</taxon>
        <taxon>Candidatus Cryosericales</taxon>
        <taxon>Candidatus Cryosericaceae</taxon>
        <taxon>Candidatus Cryosericum</taxon>
    </lineage>
</organism>
<dbReference type="PANTHER" id="PTHR43804">
    <property type="entry name" value="LD18447P"/>
    <property type="match status" value="1"/>
</dbReference>
<dbReference type="Proteomes" id="UP000266328">
    <property type="component" value="Unassembled WGS sequence"/>
</dbReference>
<dbReference type="Gene3D" id="6.10.140.1950">
    <property type="match status" value="1"/>
</dbReference>
<proteinExistence type="inferred from homology"/>
<comment type="function">
    <text evidence="1">Peptide chain release factor 1 directs the termination of translation in response to the peptide chain termination codons UAG and UAA.</text>
</comment>
<evidence type="ECO:0000313" key="7">
    <source>
        <dbReference type="Proteomes" id="UP000266328"/>
    </source>
</evidence>
<dbReference type="OrthoDB" id="9806673at2"/>
<evidence type="ECO:0000256" key="1">
    <source>
        <dbReference type="ARBA" id="ARBA00002986"/>
    </source>
</evidence>
<dbReference type="FunFam" id="3.30.70.1660:FF:000002">
    <property type="entry name" value="Peptide chain release factor 1"/>
    <property type="match status" value="1"/>
</dbReference>
<evidence type="ECO:0000256" key="4">
    <source>
        <dbReference type="ARBA" id="ARBA00022917"/>
    </source>
</evidence>
<dbReference type="SMART" id="SM00937">
    <property type="entry name" value="PCRF"/>
    <property type="match status" value="1"/>
</dbReference>
<evidence type="ECO:0000256" key="2">
    <source>
        <dbReference type="ARBA" id="ARBA00010835"/>
    </source>
</evidence>
<dbReference type="Gene3D" id="3.30.160.20">
    <property type="match status" value="1"/>
</dbReference>
<dbReference type="Pfam" id="PF03462">
    <property type="entry name" value="PCRF"/>
    <property type="match status" value="1"/>
</dbReference>
<comment type="similarity">
    <text evidence="2">Belongs to the prokaryotic/mitochondrial release factor family.</text>
</comment>
<dbReference type="PANTHER" id="PTHR43804:SF7">
    <property type="entry name" value="LD18447P"/>
    <property type="match status" value="1"/>
</dbReference>
<dbReference type="Pfam" id="PF00472">
    <property type="entry name" value="RF-1"/>
    <property type="match status" value="1"/>
</dbReference>
<evidence type="ECO:0000259" key="5">
    <source>
        <dbReference type="SMART" id="SM00937"/>
    </source>
</evidence>
<dbReference type="NCBIfam" id="NF001859">
    <property type="entry name" value="PRK00591.1"/>
    <property type="match status" value="1"/>
</dbReference>
<evidence type="ECO:0000313" key="6">
    <source>
        <dbReference type="EMBL" id="RIE06133.1"/>
    </source>
</evidence>
<dbReference type="RefSeq" id="WP_119089053.1">
    <property type="nucleotide sequence ID" value="NZ_QXIS01000023.1"/>
</dbReference>
<keyword evidence="4" id="KW-0648">Protein biosynthesis</keyword>
<dbReference type="GO" id="GO:0003747">
    <property type="term" value="F:translation release factor activity"/>
    <property type="evidence" value="ECO:0007669"/>
    <property type="project" value="InterPro"/>
</dbReference>
<gene>
    <name evidence="6" type="ORF">SMC7_03925</name>
</gene>